<dbReference type="OrthoDB" id="4485638at2"/>
<feature type="transmembrane region" description="Helical" evidence="2">
    <location>
        <begin position="42"/>
        <end position="75"/>
    </location>
</feature>
<accession>A0A1H4M091</accession>
<evidence type="ECO:0000256" key="2">
    <source>
        <dbReference type="SAM" id="Phobius"/>
    </source>
</evidence>
<feature type="region of interest" description="Disordered" evidence="1">
    <location>
        <begin position="1"/>
        <end position="24"/>
    </location>
</feature>
<organism evidence="3 4">
    <name type="scientific">Rhodococcus koreensis</name>
    <dbReference type="NCBI Taxonomy" id="99653"/>
    <lineage>
        <taxon>Bacteria</taxon>
        <taxon>Bacillati</taxon>
        <taxon>Actinomycetota</taxon>
        <taxon>Actinomycetes</taxon>
        <taxon>Mycobacteriales</taxon>
        <taxon>Nocardiaceae</taxon>
        <taxon>Rhodococcus</taxon>
    </lineage>
</organism>
<sequence>MTAVPCPHLSATQTTLDTDRDDPAPNGAALLESWEAGIAVTIGLAVLTTLVCTVLGSLALALLSLVAVAGIAGLITAAL</sequence>
<keyword evidence="4" id="KW-1185">Reference proteome</keyword>
<dbReference type="EMBL" id="FNSV01000005">
    <property type="protein sequence ID" value="SEB76356.1"/>
    <property type="molecule type" value="Genomic_DNA"/>
</dbReference>
<dbReference type="RefSeq" id="WP_072949923.1">
    <property type="nucleotide sequence ID" value="NZ_FNSV01000005.1"/>
</dbReference>
<evidence type="ECO:0000313" key="4">
    <source>
        <dbReference type="Proteomes" id="UP000183561"/>
    </source>
</evidence>
<evidence type="ECO:0000256" key="1">
    <source>
        <dbReference type="SAM" id="MobiDB-lite"/>
    </source>
</evidence>
<name>A0A1H4M091_9NOCA</name>
<keyword evidence="2" id="KW-0472">Membrane</keyword>
<dbReference type="Proteomes" id="UP000183561">
    <property type="component" value="Unassembled WGS sequence"/>
</dbReference>
<reference evidence="4" key="1">
    <citation type="submission" date="2016-10" db="EMBL/GenBank/DDBJ databases">
        <authorList>
            <person name="Varghese N."/>
            <person name="Submissions S."/>
        </authorList>
    </citation>
    <scope>NUCLEOTIDE SEQUENCE [LARGE SCALE GENOMIC DNA]</scope>
    <source>
        <strain evidence="4">DSM 44498</strain>
    </source>
</reference>
<proteinExistence type="predicted"/>
<gene>
    <name evidence="3" type="ORF">SAMN04490239_1559</name>
</gene>
<evidence type="ECO:0000313" key="3">
    <source>
        <dbReference type="EMBL" id="SEB76356.1"/>
    </source>
</evidence>
<dbReference type="AlphaFoldDB" id="A0A1H4M091"/>
<protein>
    <submittedName>
        <fullName evidence="3">Uncharacterized protein</fullName>
    </submittedName>
</protein>
<keyword evidence="2" id="KW-1133">Transmembrane helix</keyword>
<keyword evidence="2" id="KW-0812">Transmembrane</keyword>